<dbReference type="Pfam" id="PF07291">
    <property type="entry name" value="MauE"/>
    <property type="match status" value="1"/>
</dbReference>
<evidence type="ECO:0000259" key="6">
    <source>
        <dbReference type="Pfam" id="PF07291"/>
    </source>
</evidence>
<keyword evidence="2 5" id="KW-0812">Transmembrane</keyword>
<evidence type="ECO:0000313" key="7">
    <source>
        <dbReference type="EMBL" id="GAA0931425.1"/>
    </source>
</evidence>
<dbReference type="Proteomes" id="UP001499967">
    <property type="component" value="Unassembled WGS sequence"/>
</dbReference>
<evidence type="ECO:0000256" key="3">
    <source>
        <dbReference type="ARBA" id="ARBA00022989"/>
    </source>
</evidence>
<dbReference type="EMBL" id="BAAAHP010000055">
    <property type="protein sequence ID" value="GAA0931425.1"/>
    <property type="molecule type" value="Genomic_DNA"/>
</dbReference>
<keyword evidence="3 5" id="KW-1133">Transmembrane helix</keyword>
<evidence type="ECO:0000256" key="5">
    <source>
        <dbReference type="SAM" id="Phobius"/>
    </source>
</evidence>
<dbReference type="RefSeq" id="WP_343940957.1">
    <property type="nucleotide sequence ID" value="NZ_BAAAHP010000055.1"/>
</dbReference>
<keyword evidence="4 5" id="KW-0472">Membrane</keyword>
<keyword evidence="8" id="KW-1185">Reference proteome</keyword>
<reference evidence="8" key="1">
    <citation type="journal article" date="2019" name="Int. J. Syst. Evol. Microbiol.">
        <title>The Global Catalogue of Microorganisms (GCM) 10K type strain sequencing project: providing services to taxonomists for standard genome sequencing and annotation.</title>
        <authorList>
            <consortium name="The Broad Institute Genomics Platform"/>
            <consortium name="The Broad Institute Genome Sequencing Center for Infectious Disease"/>
            <person name="Wu L."/>
            <person name="Ma J."/>
        </authorList>
    </citation>
    <scope>NUCLEOTIDE SEQUENCE [LARGE SCALE GENOMIC DNA]</scope>
    <source>
        <strain evidence="8">JCM 11117</strain>
    </source>
</reference>
<feature type="transmembrane region" description="Helical" evidence="5">
    <location>
        <begin position="83"/>
        <end position="104"/>
    </location>
</feature>
<comment type="subcellular location">
    <subcellularLocation>
        <location evidence="1">Membrane</location>
        <topology evidence="1">Multi-pass membrane protein</topology>
    </subcellularLocation>
</comment>
<evidence type="ECO:0000256" key="1">
    <source>
        <dbReference type="ARBA" id="ARBA00004141"/>
    </source>
</evidence>
<name>A0ABP4A4D5_9PSEU</name>
<proteinExistence type="predicted"/>
<organism evidence="7 8">
    <name type="scientific">Pseudonocardia zijingensis</name>
    <dbReference type="NCBI Taxonomy" id="153376"/>
    <lineage>
        <taxon>Bacteria</taxon>
        <taxon>Bacillati</taxon>
        <taxon>Actinomycetota</taxon>
        <taxon>Actinomycetes</taxon>
        <taxon>Pseudonocardiales</taxon>
        <taxon>Pseudonocardiaceae</taxon>
        <taxon>Pseudonocardia</taxon>
    </lineage>
</organism>
<sequence>MPLVTTSRPAALLPWLGTAGRLLLGGVWLAAGASKITDLDASVRAVRAYRLLPETAAQVVGAGLPLVELLLGVLLVAGAGVRAAAVVSAVLMLGFVVGIASAWARGLRIDCGCFGSGGELAAGQDPTYGIELARDAALLVLALLLARWPTGRFSLDGLTARHVTKEPS</sequence>
<gene>
    <name evidence="7" type="ORF">GCM10009559_19510</name>
</gene>
<dbReference type="InterPro" id="IPR009908">
    <property type="entry name" value="Methylamine_util_MauE"/>
</dbReference>
<feature type="transmembrane region" description="Helical" evidence="5">
    <location>
        <begin position="55"/>
        <end position="77"/>
    </location>
</feature>
<accession>A0ABP4A4D5</accession>
<comment type="caution">
    <text evidence="7">The sequence shown here is derived from an EMBL/GenBank/DDBJ whole genome shotgun (WGS) entry which is preliminary data.</text>
</comment>
<evidence type="ECO:0000256" key="4">
    <source>
        <dbReference type="ARBA" id="ARBA00023136"/>
    </source>
</evidence>
<feature type="transmembrane region" description="Helical" evidence="5">
    <location>
        <begin position="12"/>
        <end position="34"/>
    </location>
</feature>
<protein>
    <submittedName>
        <fullName evidence="7">DoxX family membrane protein</fullName>
    </submittedName>
</protein>
<evidence type="ECO:0000256" key="2">
    <source>
        <dbReference type="ARBA" id="ARBA00022692"/>
    </source>
</evidence>
<feature type="domain" description="Methylamine utilisation protein MauE" evidence="6">
    <location>
        <begin position="14"/>
        <end position="145"/>
    </location>
</feature>
<evidence type="ECO:0000313" key="8">
    <source>
        <dbReference type="Proteomes" id="UP001499967"/>
    </source>
</evidence>